<name>A0A0D2EN65_9EURO</name>
<evidence type="ECO:0000256" key="1">
    <source>
        <dbReference type="SAM" id="MobiDB-lite"/>
    </source>
</evidence>
<feature type="compositionally biased region" description="Basic residues" evidence="1">
    <location>
        <begin position="25"/>
        <end position="41"/>
    </location>
</feature>
<proteinExistence type="predicted"/>
<dbReference type="GeneID" id="25327385"/>
<sequence length="100" mass="10963">MPSARLSILPIRLSASASKTSLSARRARGLKGRRPRERRRAANNLTHGLPTSISRTPPFDVRIVPASTGTLLDRRKPAREADYGDPDFACLGQLGQIDRT</sequence>
<dbReference type="EMBL" id="KN847319">
    <property type="protein sequence ID" value="KIW56858.1"/>
    <property type="molecule type" value="Genomic_DNA"/>
</dbReference>
<dbReference type="Proteomes" id="UP000054342">
    <property type="component" value="Unassembled WGS sequence"/>
</dbReference>
<dbReference type="RefSeq" id="XP_013317442.1">
    <property type="nucleotide sequence ID" value="XM_013461988.1"/>
</dbReference>
<accession>A0A0D2EN65</accession>
<organism evidence="2 3">
    <name type="scientific">Exophiala xenobiotica</name>
    <dbReference type="NCBI Taxonomy" id="348802"/>
    <lineage>
        <taxon>Eukaryota</taxon>
        <taxon>Fungi</taxon>
        <taxon>Dikarya</taxon>
        <taxon>Ascomycota</taxon>
        <taxon>Pezizomycotina</taxon>
        <taxon>Eurotiomycetes</taxon>
        <taxon>Chaetothyriomycetidae</taxon>
        <taxon>Chaetothyriales</taxon>
        <taxon>Herpotrichiellaceae</taxon>
        <taxon>Exophiala</taxon>
    </lineage>
</organism>
<evidence type="ECO:0000313" key="2">
    <source>
        <dbReference type="EMBL" id="KIW56858.1"/>
    </source>
</evidence>
<gene>
    <name evidence="2" type="ORF">PV05_05477</name>
</gene>
<evidence type="ECO:0000313" key="3">
    <source>
        <dbReference type="Proteomes" id="UP000054342"/>
    </source>
</evidence>
<feature type="region of interest" description="Disordered" evidence="1">
    <location>
        <begin position="17"/>
        <end position="60"/>
    </location>
</feature>
<feature type="compositionally biased region" description="Polar residues" evidence="1">
    <location>
        <begin position="43"/>
        <end position="55"/>
    </location>
</feature>
<dbReference type="HOGENOM" id="CLU_2306171_0_0_1"/>
<dbReference type="AlphaFoldDB" id="A0A0D2EN65"/>
<protein>
    <submittedName>
        <fullName evidence="2">Uncharacterized protein</fullName>
    </submittedName>
</protein>
<reference evidence="2 3" key="1">
    <citation type="submission" date="2015-01" db="EMBL/GenBank/DDBJ databases">
        <title>The Genome Sequence of Exophiala xenobiotica CBS118157.</title>
        <authorList>
            <consortium name="The Broad Institute Genomics Platform"/>
            <person name="Cuomo C."/>
            <person name="de Hoog S."/>
            <person name="Gorbushina A."/>
            <person name="Stielow B."/>
            <person name="Teixiera M."/>
            <person name="Abouelleil A."/>
            <person name="Chapman S.B."/>
            <person name="Priest M."/>
            <person name="Young S.K."/>
            <person name="Wortman J."/>
            <person name="Nusbaum C."/>
            <person name="Birren B."/>
        </authorList>
    </citation>
    <scope>NUCLEOTIDE SEQUENCE [LARGE SCALE GENOMIC DNA]</scope>
    <source>
        <strain evidence="2 3">CBS 118157</strain>
    </source>
</reference>
<keyword evidence="3" id="KW-1185">Reference proteome</keyword>